<evidence type="ECO:0000256" key="10">
    <source>
        <dbReference type="ARBA" id="ARBA00023170"/>
    </source>
</evidence>
<feature type="domain" description="TonB-dependent receptor-like beta-barrel" evidence="15">
    <location>
        <begin position="177"/>
        <end position="585"/>
    </location>
</feature>
<evidence type="ECO:0000313" key="18">
    <source>
        <dbReference type="Proteomes" id="UP000285575"/>
    </source>
</evidence>
<evidence type="ECO:0000256" key="13">
    <source>
        <dbReference type="RuleBase" id="RU003357"/>
    </source>
</evidence>
<dbReference type="InterPro" id="IPR012910">
    <property type="entry name" value="Plug_dom"/>
</dbReference>
<dbReference type="InterPro" id="IPR000531">
    <property type="entry name" value="Beta-barrel_TonB"/>
</dbReference>
<feature type="domain" description="TonB-dependent receptor plug" evidence="16">
    <location>
        <begin position="45"/>
        <end position="150"/>
    </location>
</feature>
<keyword evidence="4 12" id="KW-1134">Transmembrane beta strand</keyword>
<proteinExistence type="inferred from homology"/>
<accession>A0A437REI8</accession>
<evidence type="ECO:0000259" key="15">
    <source>
        <dbReference type="Pfam" id="PF00593"/>
    </source>
</evidence>
<keyword evidence="5 12" id="KW-0812">Transmembrane</keyword>
<evidence type="ECO:0000256" key="12">
    <source>
        <dbReference type="PROSITE-ProRule" id="PRU01360"/>
    </source>
</evidence>
<gene>
    <name evidence="17" type="ORF">EOE66_13570</name>
</gene>
<reference evidence="17 18" key="1">
    <citation type="submission" date="2019-01" db="EMBL/GenBank/DDBJ databases">
        <authorList>
            <person name="Chen W.-M."/>
        </authorList>
    </citation>
    <scope>NUCLEOTIDE SEQUENCE [LARGE SCALE GENOMIC DNA]</scope>
    <source>
        <strain evidence="17 18">KYPY4</strain>
    </source>
</reference>
<evidence type="ECO:0000256" key="1">
    <source>
        <dbReference type="ARBA" id="ARBA00004571"/>
    </source>
</evidence>
<dbReference type="CDD" id="cd01347">
    <property type="entry name" value="ligand_gated_channel"/>
    <property type="match status" value="1"/>
</dbReference>
<dbReference type="Gene3D" id="2.40.170.20">
    <property type="entry name" value="TonB-dependent receptor, beta-barrel domain"/>
    <property type="match status" value="1"/>
</dbReference>
<evidence type="ECO:0000256" key="3">
    <source>
        <dbReference type="ARBA" id="ARBA00022448"/>
    </source>
</evidence>
<dbReference type="OrthoDB" id="183532at2"/>
<evidence type="ECO:0000256" key="6">
    <source>
        <dbReference type="ARBA" id="ARBA00022729"/>
    </source>
</evidence>
<dbReference type="PROSITE" id="PS52016">
    <property type="entry name" value="TONB_DEPENDENT_REC_3"/>
    <property type="match status" value="1"/>
</dbReference>
<dbReference type="PANTHER" id="PTHR30069">
    <property type="entry name" value="TONB-DEPENDENT OUTER MEMBRANE RECEPTOR"/>
    <property type="match status" value="1"/>
</dbReference>
<evidence type="ECO:0000256" key="11">
    <source>
        <dbReference type="ARBA" id="ARBA00023237"/>
    </source>
</evidence>
<evidence type="ECO:0000256" key="2">
    <source>
        <dbReference type="ARBA" id="ARBA00009810"/>
    </source>
</evidence>
<dbReference type="InterPro" id="IPR037066">
    <property type="entry name" value="Plug_dom_sf"/>
</dbReference>
<dbReference type="GO" id="GO:0015889">
    <property type="term" value="P:cobalamin transport"/>
    <property type="evidence" value="ECO:0007669"/>
    <property type="project" value="TreeGrafter"/>
</dbReference>
<evidence type="ECO:0000313" key="17">
    <source>
        <dbReference type="EMBL" id="RVU45175.1"/>
    </source>
</evidence>
<keyword evidence="8 13" id="KW-0798">TonB box</keyword>
<feature type="signal peptide" evidence="14">
    <location>
        <begin position="1"/>
        <end position="27"/>
    </location>
</feature>
<feature type="chain" id="PRO_5019323214" evidence="14">
    <location>
        <begin position="28"/>
        <end position="612"/>
    </location>
</feature>
<dbReference type="SUPFAM" id="SSF56935">
    <property type="entry name" value="Porins"/>
    <property type="match status" value="1"/>
</dbReference>
<comment type="subcellular location">
    <subcellularLocation>
        <location evidence="1 12">Cell outer membrane</location>
        <topology evidence="1 12">Multi-pass membrane protein</topology>
    </subcellularLocation>
</comment>
<dbReference type="Proteomes" id="UP000285575">
    <property type="component" value="Unassembled WGS sequence"/>
</dbReference>
<evidence type="ECO:0000256" key="9">
    <source>
        <dbReference type="ARBA" id="ARBA00023136"/>
    </source>
</evidence>
<comment type="similarity">
    <text evidence="2 12 13">Belongs to the TonB-dependent receptor family.</text>
</comment>
<organism evidence="17 18">
    <name type="scientific">Rubrivivax rivuli</name>
    <dbReference type="NCBI Taxonomy" id="1862385"/>
    <lineage>
        <taxon>Bacteria</taxon>
        <taxon>Pseudomonadati</taxon>
        <taxon>Pseudomonadota</taxon>
        <taxon>Betaproteobacteria</taxon>
        <taxon>Burkholderiales</taxon>
        <taxon>Sphaerotilaceae</taxon>
        <taxon>Rubrivivax</taxon>
    </lineage>
</organism>
<dbReference type="RefSeq" id="WP_128229277.1">
    <property type="nucleotide sequence ID" value="NZ_SACR01000004.1"/>
</dbReference>
<dbReference type="Gene3D" id="2.170.130.10">
    <property type="entry name" value="TonB-dependent receptor, plug domain"/>
    <property type="match status" value="1"/>
</dbReference>
<dbReference type="Pfam" id="PF00593">
    <property type="entry name" value="TonB_dep_Rec_b-barrel"/>
    <property type="match status" value="1"/>
</dbReference>
<dbReference type="EMBL" id="SACR01000004">
    <property type="protein sequence ID" value="RVU45175.1"/>
    <property type="molecule type" value="Genomic_DNA"/>
</dbReference>
<evidence type="ECO:0000256" key="7">
    <source>
        <dbReference type="ARBA" id="ARBA00023065"/>
    </source>
</evidence>
<keyword evidence="11 12" id="KW-0998">Cell outer membrane</keyword>
<keyword evidence="10 17" id="KW-0675">Receptor</keyword>
<dbReference type="PANTHER" id="PTHR30069:SF53">
    <property type="entry name" value="COLICIN I RECEPTOR-RELATED"/>
    <property type="match status" value="1"/>
</dbReference>
<evidence type="ECO:0000259" key="16">
    <source>
        <dbReference type="Pfam" id="PF07715"/>
    </source>
</evidence>
<dbReference type="InterPro" id="IPR036942">
    <property type="entry name" value="Beta-barrel_TonB_sf"/>
</dbReference>
<evidence type="ECO:0000256" key="8">
    <source>
        <dbReference type="ARBA" id="ARBA00023077"/>
    </source>
</evidence>
<evidence type="ECO:0000256" key="14">
    <source>
        <dbReference type="SAM" id="SignalP"/>
    </source>
</evidence>
<comment type="caution">
    <text evidence="17">The sequence shown here is derived from an EMBL/GenBank/DDBJ whole genome shotgun (WGS) entry which is preliminary data.</text>
</comment>
<protein>
    <submittedName>
        <fullName evidence="17">TonB-dependent receptor</fullName>
    </submittedName>
</protein>
<keyword evidence="3 12" id="KW-0813">Transport</keyword>
<evidence type="ECO:0000256" key="4">
    <source>
        <dbReference type="ARBA" id="ARBA00022452"/>
    </source>
</evidence>
<keyword evidence="6 14" id="KW-0732">Signal</keyword>
<dbReference type="Pfam" id="PF07715">
    <property type="entry name" value="Plug"/>
    <property type="match status" value="1"/>
</dbReference>
<dbReference type="AlphaFoldDB" id="A0A437REI8"/>
<keyword evidence="18" id="KW-1185">Reference proteome</keyword>
<sequence>MSLLRFTRRATAPLVFASSLLALSAGAQTAQQVTVTATRVPTPVNQLAAEVTVIDRAAIERNEGRTLVELLAQQAGLQFASNGGLGKTASLFIRGLESRHTLLLVDGVRVGSATVGTPSLDNLPLEAVERIEIVRGPMSSLYGNGALGGVVQVFTRQAPQGLSANAKVSAGSNSYGQLAAGVGYGERVFDVAVQAQHTDTRGISATNPNVPFGSYNPDRDGFRQSGGSLRLGWRPAGDWRVELLGLHSTGLTRIDDGPGADARAELLNEIVTLSARGSVLPGWKTRLSLSESTDAYDTLASASAFASLGTIQTRTRQASWENTTATPLGTALVLIERTSEKVARPGAPFSVSERDIDALALGLNGNAAAHSWQASLRRDRNSQFGGITTGALAYAYALTPAWQLGASYGTSQTLPSFNQLYFPGFGSPTLQPEEGKHAELSVRYSVGEHHLRAAWYDYRYRGFISSGPQPVNLPKVAIDGLSLSYEGRWRELDLTASYDHTDPRNATVGNANFGKQLVRRAKQALRLGVDWEGGPWSAGATLAAFSHRFENAANTTRLGGYGTLDLRGEWAFTPQARLGLRVNNLGDKAYSTVLGYDQPGRQAFVTLRWVMR</sequence>
<dbReference type="GO" id="GO:0009279">
    <property type="term" value="C:cell outer membrane"/>
    <property type="evidence" value="ECO:0007669"/>
    <property type="project" value="UniProtKB-SubCell"/>
</dbReference>
<keyword evidence="9 12" id="KW-0472">Membrane</keyword>
<evidence type="ECO:0000256" key="5">
    <source>
        <dbReference type="ARBA" id="ARBA00022692"/>
    </source>
</evidence>
<name>A0A437REI8_9BURK</name>
<dbReference type="GO" id="GO:0006811">
    <property type="term" value="P:monoatomic ion transport"/>
    <property type="evidence" value="ECO:0007669"/>
    <property type="project" value="UniProtKB-KW"/>
</dbReference>
<keyword evidence="7" id="KW-0406">Ion transport</keyword>
<dbReference type="InterPro" id="IPR039426">
    <property type="entry name" value="TonB-dep_rcpt-like"/>
</dbReference>